<sequence>FFAQLFYTDALPWTCLSFIHLNKKETNSSSRIFIKILFQEIADYFGLKKLNK</sequence>
<dbReference type="InterPro" id="IPR050781">
    <property type="entry name" value="CWC22_splicing_factor"/>
</dbReference>
<evidence type="ECO:0000313" key="1">
    <source>
        <dbReference type="EnsemblMetazoa" id="Aqu2.1.15246_001"/>
    </source>
</evidence>
<dbReference type="STRING" id="400682.A0A1X7TKU3"/>
<dbReference type="EnsemblMetazoa" id="Aqu2.1.15246_001">
    <property type="protein sequence ID" value="Aqu2.1.15246_001"/>
    <property type="gene ID" value="Aqu2.1.15246"/>
</dbReference>
<dbReference type="PANTHER" id="PTHR18034">
    <property type="entry name" value="CELL CYCLE CONTROL PROTEIN CWF22-RELATED"/>
    <property type="match status" value="1"/>
</dbReference>
<reference evidence="1" key="1">
    <citation type="submission" date="2017-05" db="UniProtKB">
        <authorList>
            <consortium name="EnsemblMetazoa"/>
        </authorList>
    </citation>
    <scope>IDENTIFICATION</scope>
</reference>
<dbReference type="InParanoid" id="A0A1X7TKU3"/>
<dbReference type="GO" id="GO:0000398">
    <property type="term" value="P:mRNA splicing, via spliceosome"/>
    <property type="evidence" value="ECO:0007669"/>
    <property type="project" value="TreeGrafter"/>
</dbReference>
<dbReference type="AlphaFoldDB" id="A0A1X7TKU3"/>
<organism evidence="1">
    <name type="scientific">Amphimedon queenslandica</name>
    <name type="common">Sponge</name>
    <dbReference type="NCBI Taxonomy" id="400682"/>
    <lineage>
        <taxon>Eukaryota</taxon>
        <taxon>Metazoa</taxon>
        <taxon>Porifera</taxon>
        <taxon>Demospongiae</taxon>
        <taxon>Heteroscleromorpha</taxon>
        <taxon>Haplosclerida</taxon>
        <taxon>Niphatidae</taxon>
        <taxon>Amphimedon</taxon>
    </lineage>
</organism>
<accession>A0A1X7TKU3</accession>
<dbReference type="OrthoDB" id="1924287at2759"/>
<dbReference type="PANTHER" id="PTHR18034:SF3">
    <property type="entry name" value="PRE-MRNA-SPLICING FACTOR CWC22 HOMOLOG"/>
    <property type="match status" value="1"/>
</dbReference>
<protein>
    <submittedName>
        <fullName evidence="1">Uncharacterized protein</fullName>
    </submittedName>
</protein>
<dbReference type="GO" id="GO:0003723">
    <property type="term" value="F:RNA binding"/>
    <property type="evidence" value="ECO:0007669"/>
    <property type="project" value="TreeGrafter"/>
</dbReference>
<name>A0A1X7TKU3_AMPQE</name>
<dbReference type="GO" id="GO:0071013">
    <property type="term" value="C:catalytic step 2 spliceosome"/>
    <property type="evidence" value="ECO:0007669"/>
    <property type="project" value="TreeGrafter"/>
</dbReference>
<proteinExistence type="predicted"/>